<dbReference type="SUPFAM" id="SSF52833">
    <property type="entry name" value="Thioredoxin-like"/>
    <property type="match status" value="1"/>
</dbReference>
<dbReference type="SUPFAM" id="SSF54373">
    <property type="entry name" value="FAD-linked reductases, C-terminal domain"/>
    <property type="match status" value="1"/>
</dbReference>
<accession>A0A2H4S5Y9</accession>
<dbReference type="PRINTS" id="PR00420">
    <property type="entry name" value="RNGMNOXGNASE"/>
</dbReference>
<dbReference type="AlphaFoldDB" id="A0A2H4S5Y9"/>
<dbReference type="Gene3D" id="3.30.9.10">
    <property type="entry name" value="D-Amino Acid Oxidase, subunit A, domain 2"/>
    <property type="match status" value="1"/>
</dbReference>
<feature type="domain" description="Phenol hydroxylase-like C-terminal dimerisation" evidence="8">
    <location>
        <begin position="444"/>
        <end position="643"/>
    </location>
</feature>
<evidence type="ECO:0000256" key="6">
    <source>
        <dbReference type="SAM" id="MobiDB-lite"/>
    </source>
</evidence>
<evidence type="ECO:0000256" key="1">
    <source>
        <dbReference type="ARBA" id="ARBA00001974"/>
    </source>
</evidence>
<dbReference type="EMBL" id="CP023322">
    <property type="protein sequence ID" value="ATY58506.1"/>
    <property type="molecule type" value="Genomic_DNA"/>
</dbReference>
<sequence>MTVKVIHKGYTIEKQQTDVLIVGAGPAGCMSAVTLQRYGVDFRVIDKRPTRTQTGHASAFQPRTQEILQTINILSSLDTQGHRLTETSFWLREGTGSLRRTFTGAEVVHATPYQYLFNTDQGKTESIFEDELIARGQKVHRFLELLRYEYNPDSSAWPLTAYIKNHASGAIESWQTKYILGCDGARSATRREAGIQSSSQGGEHVWAVADVYAETDFLDYRRRCAIQTPDGGCMLIPRKDEGVRIFLQVDSADVDALTGNSSTDNDALTGDGNGNGSTGNGNGSHGSNGSDALTSDAAFQLARIVQTRINNVLTPYHMDITDIVWISQYRVSQRVVHAFHDADERVFLLGDACHTHSPKAGQGMNVGICDAYNLTWKLAAVLRGAAVPALLRTYEDERLWVAQRLIEFDAVFAKQFAQRGAAAARDIQATWEQGHGFTSGLHYQYPEGMLVDGRVTASISGKATEPLLAGKRILPIDLVRHIDGTRSPLLDVMPSNGRFHLFVFAGKKLRSPTLKDLAVALESAQSPLRLFNESPPPGQTDRFRHEDITSTSIPATNQQYLIDLFLVHSEDHLAVQLDELPAPFSTKWLMRIYADVDGAAHSQLGVMDDVGALVVVRPDGYVGMVAELTGLQSVTEYFSKFMIAIGG</sequence>
<dbReference type="PANTHER" id="PTHR43004">
    <property type="entry name" value="TRK SYSTEM POTASSIUM UPTAKE PROTEIN"/>
    <property type="match status" value="1"/>
</dbReference>
<evidence type="ECO:0000256" key="2">
    <source>
        <dbReference type="ARBA" id="ARBA00007801"/>
    </source>
</evidence>
<dbReference type="SUPFAM" id="SSF51905">
    <property type="entry name" value="FAD/NAD(P)-binding domain"/>
    <property type="match status" value="1"/>
</dbReference>
<feature type="compositionally biased region" description="Gly residues" evidence="6">
    <location>
        <begin position="271"/>
        <end position="286"/>
    </location>
</feature>
<dbReference type="VEuPathDB" id="FungiDB:A9K55_003044"/>
<comment type="similarity">
    <text evidence="2">Belongs to the PheA/TfdB FAD monooxygenase family.</text>
</comment>
<feature type="domain" description="FAD-binding" evidence="7">
    <location>
        <begin position="309"/>
        <end position="408"/>
    </location>
</feature>
<feature type="domain" description="FAD-binding" evidence="7">
    <location>
        <begin position="16"/>
        <end position="256"/>
    </location>
</feature>
<evidence type="ECO:0000256" key="5">
    <source>
        <dbReference type="ARBA" id="ARBA00023002"/>
    </source>
</evidence>
<evidence type="ECO:0000256" key="4">
    <source>
        <dbReference type="ARBA" id="ARBA00022827"/>
    </source>
</evidence>
<proteinExistence type="inferred from homology"/>
<dbReference type="Gene3D" id="3.40.30.20">
    <property type="match status" value="1"/>
</dbReference>
<dbReference type="VEuPathDB" id="FungiDB:CCM_05662"/>
<dbReference type="GO" id="GO:0016709">
    <property type="term" value="F:oxidoreductase activity, acting on paired donors, with incorporation or reduction of molecular oxygen, NAD(P)H as one donor, and incorporation of one atom of oxygen"/>
    <property type="evidence" value="ECO:0007669"/>
    <property type="project" value="UniProtKB-ARBA"/>
</dbReference>
<feature type="region of interest" description="Disordered" evidence="6">
    <location>
        <begin position="258"/>
        <end position="289"/>
    </location>
</feature>
<evidence type="ECO:0000259" key="7">
    <source>
        <dbReference type="Pfam" id="PF01494"/>
    </source>
</evidence>
<keyword evidence="3" id="KW-0285">Flavoprotein</keyword>
<dbReference type="PANTHER" id="PTHR43004:SF19">
    <property type="entry name" value="BINDING MONOOXYGENASE, PUTATIVE (JCVI)-RELATED"/>
    <property type="match status" value="1"/>
</dbReference>
<evidence type="ECO:0000313" key="9">
    <source>
        <dbReference type="EMBL" id="ATY58506.1"/>
    </source>
</evidence>
<dbReference type="InterPro" id="IPR012941">
    <property type="entry name" value="Phe_hydrox_C_dim_dom"/>
</dbReference>
<organism evidence="9 10">
    <name type="scientific">Cordyceps militaris</name>
    <name type="common">Caterpillar fungus</name>
    <name type="synonym">Clavaria militaris</name>
    <dbReference type="NCBI Taxonomy" id="73501"/>
    <lineage>
        <taxon>Eukaryota</taxon>
        <taxon>Fungi</taxon>
        <taxon>Dikarya</taxon>
        <taxon>Ascomycota</taxon>
        <taxon>Pezizomycotina</taxon>
        <taxon>Sordariomycetes</taxon>
        <taxon>Hypocreomycetidae</taxon>
        <taxon>Hypocreales</taxon>
        <taxon>Cordycipitaceae</taxon>
        <taxon>Cordyceps</taxon>
    </lineage>
</organism>
<dbReference type="Proteomes" id="UP000323067">
    <property type="component" value="Chromosome iv"/>
</dbReference>
<dbReference type="GO" id="GO:0071949">
    <property type="term" value="F:FAD binding"/>
    <property type="evidence" value="ECO:0007669"/>
    <property type="project" value="InterPro"/>
</dbReference>
<dbReference type="InterPro" id="IPR036188">
    <property type="entry name" value="FAD/NAD-bd_sf"/>
</dbReference>
<comment type="cofactor">
    <cofactor evidence="1">
        <name>FAD</name>
        <dbReference type="ChEBI" id="CHEBI:57692"/>
    </cofactor>
</comment>
<name>A0A2H4S5Y9_CORMI</name>
<evidence type="ECO:0000256" key="3">
    <source>
        <dbReference type="ARBA" id="ARBA00022630"/>
    </source>
</evidence>
<reference evidence="9 10" key="1">
    <citation type="journal article" date="2017" name="BMC Genomics">
        <title>Chromosome level assembly and secondary metabolite potential of the parasitic fungus Cordyceps militaris.</title>
        <authorList>
            <person name="Kramer G.J."/>
            <person name="Nodwell J.R."/>
        </authorList>
    </citation>
    <scope>NUCLEOTIDE SEQUENCE [LARGE SCALE GENOMIC DNA]</scope>
    <source>
        <strain evidence="9 10">ATCC 34164</strain>
    </source>
</reference>
<evidence type="ECO:0000259" key="8">
    <source>
        <dbReference type="Pfam" id="PF07976"/>
    </source>
</evidence>
<protein>
    <submittedName>
        <fullName evidence="9">FAD binding domain</fullName>
    </submittedName>
</protein>
<gene>
    <name evidence="9" type="ORF">A9K55_003044</name>
</gene>
<evidence type="ECO:0000313" key="10">
    <source>
        <dbReference type="Proteomes" id="UP000323067"/>
    </source>
</evidence>
<dbReference type="InterPro" id="IPR036249">
    <property type="entry name" value="Thioredoxin-like_sf"/>
</dbReference>
<dbReference type="Pfam" id="PF07976">
    <property type="entry name" value="Phe_hydrox_dim"/>
    <property type="match status" value="1"/>
</dbReference>
<dbReference type="Pfam" id="PF01494">
    <property type="entry name" value="FAD_binding_3"/>
    <property type="match status" value="2"/>
</dbReference>
<dbReference type="OrthoDB" id="1716816at2759"/>
<dbReference type="Gene3D" id="3.50.50.60">
    <property type="entry name" value="FAD/NAD(P)-binding domain"/>
    <property type="match status" value="1"/>
</dbReference>
<dbReference type="InterPro" id="IPR050641">
    <property type="entry name" value="RIFMO-like"/>
</dbReference>
<keyword evidence="4" id="KW-0274">FAD</keyword>
<keyword evidence="5" id="KW-0560">Oxidoreductase</keyword>
<dbReference type="InterPro" id="IPR002938">
    <property type="entry name" value="FAD-bd"/>
</dbReference>
<dbReference type="InterPro" id="IPR038220">
    <property type="entry name" value="PHOX_C_sf"/>
</dbReference>